<dbReference type="Proteomes" id="UP000291088">
    <property type="component" value="Unassembled WGS sequence"/>
</dbReference>
<dbReference type="RefSeq" id="WP_129331781.1">
    <property type="nucleotide sequence ID" value="NZ_SDVB01000196.1"/>
</dbReference>
<name>A0A4V1RR62_9HYPH</name>
<proteinExistence type="predicted"/>
<comment type="caution">
    <text evidence="2">The sequence shown here is derived from an EMBL/GenBank/DDBJ whole genome shotgun (WGS) entry which is preliminary data.</text>
</comment>
<organism evidence="2 3">
    <name type="scientific">Ciceribacter ferrooxidans</name>
    <dbReference type="NCBI Taxonomy" id="2509717"/>
    <lineage>
        <taxon>Bacteria</taxon>
        <taxon>Pseudomonadati</taxon>
        <taxon>Pseudomonadota</taxon>
        <taxon>Alphaproteobacteria</taxon>
        <taxon>Hyphomicrobiales</taxon>
        <taxon>Rhizobiaceae</taxon>
        <taxon>Ciceribacter</taxon>
    </lineage>
</organism>
<dbReference type="OrthoDB" id="9793039at2"/>
<sequence>MQGKFVWYELMTNDVPAAAAFYRDVIGWEAKAFDNATPQGDAYTVFNIPGREMGSAGLMGITPQMAENGLMPQWWGYVAVDDVDAKAREFAENGGRVLMPGTDIPNIGRFATVADPHGAALNVFKPNMPEGPMPEEPPPMSPGTVGWHELMAGDGNEAFDFYARMFGWTKGEPYDMGAMGVYQLFAHEGRDIGGIMTKTPDIPHPFWSFYFVVPEIDAAMKRVTDAGGTVLSAPMEVPGGAWVTQCRDPQGAFFALVAGKR</sequence>
<dbReference type="EMBL" id="SDVB01000196">
    <property type="protein sequence ID" value="RYC15248.1"/>
    <property type="molecule type" value="Genomic_DNA"/>
</dbReference>
<dbReference type="Pfam" id="PF00903">
    <property type="entry name" value="Glyoxalase"/>
    <property type="match status" value="2"/>
</dbReference>
<dbReference type="InterPro" id="IPR052164">
    <property type="entry name" value="Anthracycline_SecMetBiosynth"/>
</dbReference>
<dbReference type="InterPro" id="IPR037523">
    <property type="entry name" value="VOC_core"/>
</dbReference>
<dbReference type="InterPro" id="IPR029068">
    <property type="entry name" value="Glyas_Bleomycin-R_OHBP_Dase"/>
</dbReference>
<dbReference type="AlphaFoldDB" id="A0A4V1RR62"/>
<gene>
    <name evidence="2" type="ORF">EUU22_09420</name>
</gene>
<evidence type="ECO:0000313" key="3">
    <source>
        <dbReference type="Proteomes" id="UP000291088"/>
    </source>
</evidence>
<evidence type="ECO:0000259" key="1">
    <source>
        <dbReference type="PROSITE" id="PS51819"/>
    </source>
</evidence>
<protein>
    <submittedName>
        <fullName evidence="2">VOC family protein</fullName>
    </submittedName>
</protein>
<feature type="domain" description="VOC" evidence="1">
    <location>
        <begin position="4"/>
        <end position="126"/>
    </location>
</feature>
<feature type="domain" description="VOC" evidence="1">
    <location>
        <begin position="144"/>
        <end position="259"/>
    </location>
</feature>
<dbReference type="PANTHER" id="PTHR33993:SF14">
    <property type="entry name" value="GB|AAF24581.1"/>
    <property type="match status" value="1"/>
</dbReference>
<dbReference type="InterPro" id="IPR004360">
    <property type="entry name" value="Glyas_Fos-R_dOase_dom"/>
</dbReference>
<keyword evidence="3" id="KW-1185">Reference proteome</keyword>
<dbReference type="SUPFAM" id="SSF54593">
    <property type="entry name" value="Glyoxalase/Bleomycin resistance protein/Dihydroxybiphenyl dioxygenase"/>
    <property type="match status" value="2"/>
</dbReference>
<accession>A0A4V1RR62</accession>
<evidence type="ECO:0000313" key="2">
    <source>
        <dbReference type="EMBL" id="RYC15248.1"/>
    </source>
</evidence>
<dbReference type="PANTHER" id="PTHR33993">
    <property type="entry name" value="GLYOXALASE-RELATED"/>
    <property type="match status" value="1"/>
</dbReference>
<reference evidence="2 3" key="1">
    <citation type="submission" date="2019-01" db="EMBL/GenBank/DDBJ databases">
        <authorList>
            <person name="Deng T."/>
        </authorList>
    </citation>
    <scope>NUCLEOTIDE SEQUENCE [LARGE SCALE GENOMIC DNA]</scope>
    <source>
        <strain evidence="2 3">F8825</strain>
    </source>
</reference>
<dbReference type="PROSITE" id="PS51819">
    <property type="entry name" value="VOC"/>
    <property type="match status" value="2"/>
</dbReference>
<dbReference type="Gene3D" id="3.10.180.10">
    <property type="entry name" value="2,3-Dihydroxybiphenyl 1,2-Dioxygenase, domain 1"/>
    <property type="match status" value="2"/>
</dbReference>
<dbReference type="CDD" id="cd07247">
    <property type="entry name" value="SgaA_N_like"/>
    <property type="match status" value="2"/>
</dbReference>